<name>A0A428ZB00_KIBAR</name>
<dbReference type="EMBL" id="QHKI01000013">
    <property type="protein sequence ID" value="RSM85148.1"/>
    <property type="molecule type" value="Genomic_DNA"/>
</dbReference>
<evidence type="ECO:0000313" key="2">
    <source>
        <dbReference type="EMBL" id="RSM85148.1"/>
    </source>
</evidence>
<keyword evidence="1" id="KW-1133">Transmembrane helix</keyword>
<keyword evidence="1" id="KW-0812">Transmembrane</keyword>
<accession>A0A428ZB00</accession>
<keyword evidence="1" id="KW-0472">Membrane</keyword>
<dbReference type="OrthoDB" id="3637369at2"/>
<feature type="transmembrane region" description="Helical" evidence="1">
    <location>
        <begin position="31"/>
        <end position="49"/>
    </location>
</feature>
<dbReference type="Proteomes" id="UP000287547">
    <property type="component" value="Unassembled WGS sequence"/>
</dbReference>
<evidence type="ECO:0000313" key="3">
    <source>
        <dbReference type="Proteomes" id="UP000287547"/>
    </source>
</evidence>
<comment type="caution">
    <text evidence="2">The sequence shown here is derived from an EMBL/GenBank/DDBJ whole genome shotgun (WGS) entry which is preliminary data.</text>
</comment>
<evidence type="ECO:0000256" key="1">
    <source>
        <dbReference type="SAM" id="Phobius"/>
    </source>
</evidence>
<reference evidence="2 3" key="1">
    <citation type="submission" date="2018-05" db="EMBL/GenBank/DDBJ databases">
        <title>Evolution of GPA BGCs.</title>
        <authorList>
            <person name="Waglechner N."/>
            <person name="Wright G.D."/>
        </authorList>
    </citation>
    <scope>NUCLEOTIDE SEQUENCE [LARGE SCALE GENOMIC DNA]</scope>
    <source>
        <strain evidence="2 3">A82846</strain>
    </source>
</reference>
<protein>
    <recommendedName>
        <fullName evidence="4">Transmembrane protein</fullName>
    </recommendedName>
</protein>
<dbReference type="PANTHER" id="PTHR42305">
    <property type="entry name" value="MEMBRANE PROTEIN RV1733C-RELATED"/>
    <property type="match status" value="1"/>
</dbReference>
<dbReference type="RefSeq" id="WP_051794723.1">
    <property type="nucleotide sequence ID" value="NZ_QHKI01000013.1"/>
</dbReference>
<sequence length="199" mass="22408">MWTYRIAMLLRRFSFGRNPLRRRSDRIESSVLTGMVALLIAVVPIAIQLNEDSYQSGLRAAEHRTTTLVQTTAILQEDAPPLDGPAVRGPVQKPKVRAVWTAADGTAREGLLEVRSGTPAGMRIPVWTDRFGALTSAPMTPLDVRSHAVVAAAALVSAWVLVLMIVFYVVRKVLDHYRLRAWEDEWGQVEPKWRRPTRW</sequence>
<organism evidence="2 3">
    <name type="scientific">Kibdelosporangium aridum</name>
    <dbReference type="NCBI Taxonomy" id="2030"/>
    <lineage>
        <taxon>Bacteria</taxon>
        <taxon>Bacillati</taxon>
        <taxon>Actinomycetota</taxon>
        <taxon>Actinomycetes</taxon>
        <taxon>Pseudonocardiales</taxon>
        <taxon>Pseudonocardiaceae</taxon>
        <taxon>Kibdelosporangium</taxon>
    </lineage>
</organism>
<proteinExistence type="predicted"/>
<evidence type="ECO:0008006" key="4">
    <source>
        <dbReference type="Google" id="ProtNLM"/>
    </source>
</evidence>
<dbReference type="InterPro" id="IPR039708">
    <property type="entry name" value="MT1774/Rv1733c-like"/>
</dbReference>
<dbReference type="PANTHER" id="PTHR42305:SF1">
    <property type="entry name" value="MEMBRANE PROTEIN RV1733C-RELATED"/>
    <property type="match status" value="1"/>
</dbReference>
<feature type="transmembrane region" description="Helical" evidence="1">
    <location>
        <begin position="148"/>
        <end position="170"/>
    </location>
</feature>
<gene>
    <name evidence="2" type="ORF">DMH04_17755</name>
</gene>
<dbReference type="AlphaFoldDB" id="A0A428ZB00"/>